<comment type="caution">
    <text evidence="6">The sequence shown here is derived from an EMBL/GenBank/DDBJ whole genome shotgun (WGS) entry which is preliminary data.</text>
</comment>
<feature type="compositionally biased region" description="Basic and acidic residues" evidence="3">
    <location>
        <begin position="724"/>
        <end position="740"/>
    </location>
</feature>
<dbReference type="InterPro" id="IPR027417">
    <property type="entry name" value="P-loop_NTPase"/>
</dbReference>
<evidence type="ECO:0000259" key="5">
    <source>
        <dbReference type="PROSITE" id="PS51194"/>
    </source>
</evidence>
<dbReference type="VEuPathDB" id="CryptoDB:GNI_116370"/>
<sequence>MEKLPIRHHTAQVIEALLQHPLVVLVGETGSGKTTQLPQIVADAPELCAWKRALTRDRPGPGSSPGEPPDIRRPDRLRVVCVQPHRVAAISVAKRVAEERGCALGTDVGYAVRWDRLISEATYIKYCTDGVLLRECLDGRRGFEAYDVVVLDEAHERSLNMDLLTALAKRLLTRKFGRRRAQDVPVRFVVTSATLNVDKITQFFDNPPVIHVAGRSYPVTIRHVPINVVHPDPDTGDGRDDLIESRKGERGLDEKGGRKRRRLGHEGVDWLSPGAAVSASVALACRIHAGTAVSTGHILCFLSGANECDRAVAETRAMLENMADAGGDGGSEIGSAAVIPLYGTLDARQQANVFVEVPGNCRKIVFATNIAETSLTIDGVGHVIDSGTVKQTRFEPGTGVVNLDRVPISRAQATQRAGRAGRTRAGHCWRLYSEEQYGQMAPEPLPEILRADPSAAVLFLLAVGVRNILQFEFLDAPDRRQLALGLRDLVLLGALAPGLRVTTLGRALMQLPLEPTLARTLIAALTYDVVPEVAAVVAMLSAGQVIIPPATNVKRTHLRRSHTTGRSHTTERSTHTYESHDRSGSEHDRSGSEHEPESEGEESASSMSDVSVSEDTPYTILARTMRSLRDDGGDHLTYLRIFTEYSLHASGKDASDWCANHCVSSRTMAAAARIHLQLLEAMIDVEQIMLHGGTSHHEAHPVSVRAAHPVCERVTIPAANGDSTGDHFAQDSRRERHSDVSHSGGLLMEGVHRLKKRERVLLSLCAGMFLSAAKLVRSSGSGSVRGWASAREGLLLRPASESVLGVFVFSPGGDRPPVRVDAPEWIIASCVSSTSTQGNALVRCASAVHYEWIRDLLARLRDVSLLDCLSGLERTHNDQDSWRDERDVKIETLLRPSKPHQPEIKQGEEERKAQESATQQRDKKVQAAQERLALRRQQQKTNKAER</sequence>
<dbReference type="CDD" id="cd17917">
    <property type="entry name" value="DEXHc_RHA-like"/>
    <property type="match status" value="1"/>
</dbReference>
<evidence type="ECO:0000313" key="7">
    <source>
        <dbReference type="Proteomes" id="UP000019763"/>
    </source>
</evidence>
<dbReference type="Gene3D" id="1.20.120.1080">
    <property type="match status" value="1"/>
</dbReference>
<feature type="region of interest" description="Disordered" evidence="3">
    <location>
        <begin position="894"/>
        <end position="946"/>
    </location>
</feature>
<reference evidence="6" key="1">
    <citation type="submission" date="2013-12" db="EMBL/GenBank/DDBJ databases">
        <authorList>
            <person name="Omoto C.K."/>
            <person name="Sibley D."/>
            <person name="Venepally P."/>
            <person name="Hadjithomas M."/>
            <person name="Karamycheva S."/>
            <person name="Brunk B."/>
            <person name="Roos D."/>
            <person name="Caler E."/>
            <person name="Lorenzi H."/>
        </authorList>
    </citation>
    <scope>NUCLEOTIDE SEQUENCE</scope>
</reference>
<feature type="compositionally biased region" description="Basic and acidic residues" evidence="3">
    <location>
        <begin position="568"/>
        <end position="597"/>
    </location>
</feature>
<gene>
    <name evidence="6" type="ORF">GNI_116370</name>
</gene>
<feature type="region of interest" description="Disordered" evidence="3">
    <location>
        <begin position="230"/>
        <end position="259"/>
    </location>
</feature>
<dbReference type="eggNOG" id="KOG0922">
    <property type="taxonomic scope" value="Eukaryota"/>
</dbReference>
<feature type="domain" description="Helicase C-terminal" evidence="5">
    <location>
        <begin position="285"/>
        <end position="464"/>
    </location>
</feature>
<organism evidence="6 7">
    <name type="scientific">Gregarina niphandrodes</name>
    <name type="common">Septate eugregarine</name>
    <dbReference type="NCBI Taxonomy" id="110365"/>
    <lineage>
        <taxon>Eukaryota</taxon>
        <taxon>Sar</taxon>
        <taxon>Alveolata</taxon>
        <taxon>Apicomplexa</taxon>
        <taxon>Conoidasida</taxon>
        <taxon>Gregarinasina</taxon>
        <taxon>Eugregarinorida</taxon>
        <taxon>Gregarinidae</taxon>
        <taxon>Gregarina</taxon>
    </lineage>
</organism>
<protein>
    <submittedName>
        <fullName evidence="6">ATP-dependent helicase</fullName>
    </submittedName>
</protein>
<dbReference type="GO" id="GO:0005524">
    <property type="term" value="F:ATP binding"/>
    <property type="evidence" value="ECO:0007669"/>
    <property type="project" value="UniProtKB-KW"/>
</dbReference>
<dbReference type="Proteomes" id="UP000019763">
    <property type="component" value="Unassembled WGS sequence"/>
</dbReference>
<proteinExistence type="predicted"/>
<feature type="compositionally biased region" description="Basic and acidic residues" evidence="3">
    <location>
        <begin position="900"/>
        <end position="925"/>
    </location>
</feature>
<feature type="region of interest" description="Disordered" evidence="3">
    <location>
        <begin position="556"/>
        <end position="613"/>
    </location>
</feature>
<keyword evidence="6" id="KW-0378">Hydrolase</keyword>
<keyword evidence="6" id="KW-0347">Helicase</keyword>
<feature type="region of interest" description="Disordered" evidence="3">
    <location>
        <begin position="717"/>
        <end position="741"/>
    </location>
</feature>
<keyword evidence="2" id="KW-0067">ATP-binding</keyword>
<evidence type="ECO:0000256" key="1">
    <source>
        <dbReference type="ARBA" id="ARBA00022741"/>
    </source>
</evidence>
<accession>A0A023B3B0</accession>
<dbReference type="PANTHER" id="PTHR18934">
    <property type="entry name" value="ATP-DEPENDENT RNA HELICASE"/>
    <property type="match status" value="1"/>
</dbReference>
<dbReference type="InterPro" id="IPR001650">
    <property type="entry name" value="Helicase_C-like"/>
</dbReference>
<dbReference type="Pfam" id="PF21010">
    <property type="entry name" value="HA2_C"/>
    <property type="match status" value="1"/>
</dbReference>
<dbReference type="SMART" id="SM00487">
    <property type="entry name" value="DEXDc"/>
    <property type="match status" value="1"/>
</dbReference>
<dbReference type="RefSeq" id="XP_011131724.1">
    <property type="nucleotide sequence ID" value="XM_011133422.1"/>
</dbReference>
<dbReference type="InterPro" id="IPR011545">
    <property type="entry name" value="DEAD/DEAH_box_helicase_dom"/>
</dbReference>
<feature type="domain" description="Helicase ATP-binding" evidence="4">
    <location>
        <begin position="14"/>
        <end position="213"/>
    </location>
</feature>
<evidence type="ECO:0000313" key="6">
    <source>
        <dbReference type="EMBL" id="EZG55197.1"/>
    </source>
</evidence>
<evidence type="ECO:0000256" key="3">
    <source>
        <dbReference type="SAM" id="MobiDB-lite"/>
    </source>
</evidence>
<dbReference type="OrthoDB" id="10253254at2759"/>
<dbReference type="CDD" id="cd18791">
    <property type="entry name" value="SF2_C_RHA"/>
    <property type="match status" value="1"/>
</dbReference>
<dbReference type="SMART" id="SM00490">
    <property type="entry name" value="HELICc"/>
    <property type="match status" value="1"/>
</dbReference>
<dbReference type="PANTHER" id="PTHR18934:SF234">
    <property type="entry name" value="PRE-MRNA-SPLICING FACTOR ATP-DEPENDENT RNA HELICASE DEAH4-RELATED"/>
    <property type="match status" value="1"/>
</dbReference>
<dbReference type="SUPFAM" id="SSF52540">
    <property type="entry name" value="P-loop containing nucleoside triphosphate hydrolases"/>
    <property type="match status" value="1"/>
</dbReference>
<feature type="compositionally biased region" description="Low complexity" evidence="3">
    <location>
        <begin position="603"/>
        <end position="613"/>
    </location>
</feature>
<feature type="compositionally biased region" description="Basic and acidic residues" evidence="3">
    <location>
        <begin position="231"/>
        <end position="256"/>
    </location>
</feature>
<dbReference type="InterPro" id="IPR007502">
    <property type="entry name" value="Helicase-assoc_dom"/>
</dbReference>
<evidence type="ECO:0000259" key="4">
    <source>
        <dbReference type="PROSITE" id="PS51192"/>
    </source>
</evidence>
<dbReference type="GeneID" id="22914145"/>
<dbReference type="InterPro" id="IPR014001">
    <property type="entry name" value="Helicase_ATP-bd"/>
</dbReference>
<dbReference type="GO" id="GO:0003723">
    <property type="term" value="F:RNA binding"/>
    <property type="evidence" value="ECO:0007669"/>
    <property type="project" value="TreeGrafter"/>
</dbReference>
<dbReference type="Pfam" id="PF00270">
    <property type="entry name" value="DEAD"/>
    <property type="match status" value="1"/>
</dbReference>
<evidence type="ECO:0000256" key="2">
    <source>
        <dbReference type="ARBA" id="ARBA00022840"/>
    </source>
</evidence>
<dbReference type="Gene3D" id="3.40.50.300">
    <property type="entry name" value="P-loop containing nucleotide triphosphate hydrolases"/>
    <property type="match status" value="2"/>
</dbReference>
<dbReference type="Pfam" id="PF00271">
    <property type="entry name" value="Helicase_C"/>
    <property type="match status" value="1"/>
</dbReference>
<dbReference type="EMBL" id="AFNH02000864">
    <property type="protein sequence ID" value="EZG55197.1"/>
    <property type="molecule type" value="Genomic_DNA"/>
</dbReference>
<dbReference type="GO" id="GO:0004386">
    <property type="term" value="F:helicase activity"/>
    <property type="evidence" value="ECO:0007669"/>
    <property type="project" value="UniProtKB-KW"/>
</dbReference>
<dbReference type="PROSITE" id="PS51192">
    <property type="entry name" value="HELICASE_ATP_BIND_1"/>
    <property type="match status" value="1"/>
</dbReference>
<name>A0A023B3B0_GRENI</name>
<dbReference type="AlphaFoldDB" id="A0A023B3B0"/>
<keyword evidence="7" id="KW-1185">Reference proteome</keyword>
<dbReference type="SMART" id="SM00847">
    <property type="entry name" value="HA2"/>
    <property type="match status" value="1"/>
</dbReference>
<dbReference type="PROSITE" id="PS51194">
    <property type="entry name" value="HELICASE_CTER"/>
    <property type="match status" value="1"/>
</dbReference>
<keyword evidence="1" id="KW-0547">Nucleotide-binding</keyword>
<feature type="compositionally biased region" description="Basic residues" evidence="3">
    <location>
        <begin position="556"/>
        <end position="565"/>
    </location>
</feature>